<protein>
    <submittedName>
        <fullName evidence="3">EF hand domain-containing protein</fullName>
    </submittedName>
</protein>
<sequence length="127" mass="14211">MRKQTIWIMLAGALVMTQVQAKSIATDTNGDGVFSREEMIAASVQRYEKRFVKADINADGKVTLDEIQGKKLSVAKKADANHDGVITREEVKAYVTTMVDKRLAKKDFNKDGMLSKEERSTKKTDVE</sequence>
<evidence type="ECO:0000259" key="2">
    <source>
        <dbReference type="PROSITE" id="PS50222"/>
    </source>
</evidence>
<keyword evidence="1" id="KW-0732">Signal</keyword>
<dbReference type="Pfam" id="PF13202">
    <property type="entry name" value="EF-hand_5"/>
    <property type="match status" value="2"/>
</dbReference>
<dbReference type="InterPro" id="IPR002048">
    <property type="entry name" value="EF_hand_dom"/>
</dbReference>
<dbReference type="GO" id="GO:0005509">
    <property type="term" value="F:calcium ion binding"/>
    <property type="evidence" value="ECO:0007669"/>
    <property type="project" value="InterPro"/>
</dbReference>
<feature type="signal peptide" evidence="1">
    <location>
        <begin position="1"/>
        <end position="21"/>
    </location>
</feature>
<dbReference type="InterPro" id="IPR011992">
    <property type="entry name" value="EF-hand-dom_pair"/>
</dbReference>
<organism evidence="3 4">
    <name type="scientific">Hydromonas duriensis</name>
    <dbReference type="NCBI Taxonomy" id="1527608"/>
    <lineage>
        <taxon>Bacteria</taxon>
        <taxon>Pseudomonadati</taxon>
        <taxon>Pseudomonadota</taxon>
        <taxon>Betaproteobacteria</taxon>
        <taxon>Burkholderiales</taxon>
        <taxon>Burkholderiaceae</taxon>
        <taxon>Hydromonas</taxon>
    </lineage>
</organism>
<dbReference type="EMBL" id="SNZE01000021">
    <property type="protein sequence ID" value="TDR30409.1"/>
    <property type="molecule type" value="Genomic_DNA"/>
</dbReference>
<dbReference type="PROSITE" id="PS00018">
    <property type="entry name" value="EF_HAND_1"/>
    <property type="match status" value="1"/>
</dbReference>
<feature type="chain" id="PRO_5020796690" evidence="1">
    <location>
        <begin position="22"/>
        <end position="127"/>
    </location>
</feature>
<dbReference type="OrthoDB" id="5461251at2"/>
<evidence type="ECO:0000256" key="1">
    <source>
        <dbReference type="SAM" id="SignalP"/>
    </source>
</evidence>
<keyword evidence="4" id="KW-1185">Reference proteome</keyword>
<dbReference type="RefSeq" id="WP_133621187.1">
    <property type="nucleotide sequence ID" value="NZ_SNZE01000021.1"/>
</dbReference>
<proteinExistence type="predicted"/>
<dbReference type="Gene3D" id="1.10.238.10">
    <property type="entry name" value="EF-hand"/>
    <property type="match status" value="2"/>
</dbReference>
<evidence type="ECO:0000313" key="3">
    <source>
        <dbReference type="EMBL" id="TDR30409.1"/>
    </source>
</evidence>
<name>A0A4R6Y6E0_9BURK</name>
<feature type="domain" description="EF-hand" evidence="2">
    <location>
        <begin position="76"/>
        <end position="101"/>
    </location>
</feature>
<evidence type="ECO:0000313" key="4">
    <source>
        <dbReference type="Proteomes" id="UP000294480"/>
    </source>
</evidence>
<dbReference type="InterPro" id="IPR018247">
    <property type="entry name" value="EF_Hand_1_Ca_BS"/>
</dbReference>
<dbReference type="AlphaFoldDB" id="A0A4R6Y6E0"/>
<dbReference type="SUPFAM" id="SSF47473">
    <property type="entry name" value="EF-hand"/>
    <property type="match status" value="1"/>
</dbReference>
<dbReference type="Proteomes" id="UP000294480">
    <property type="component" value="Unassembled WGS sequence"/>
</dbReference>
<gene>
    <name evidence="3" type="ORF">DFR44_12125</name>
</gene>
<comment type="caution">
    <text evidence="3">The sequence shown here is derived from an EMBL/GenBank/DDBJ whole genome shotgun (WGS) entry which is preliminary data.</text>
</comment>
<dbReference type="PROSITE" id="PS50222">
    <property type="entry name" value="EF_HAND_2"/>
    <property type="match status" value="1"/>
</dbReference>
<reference evidence="3 4" key="1">
    <citation type="submission" date="2019-03" db="EMBL/GenBank/DDBJ databases">
        <title>Genomic Encyclopedia of Type Strains, Phase IV (KMG-IV): sequencing the most valuable type-strain genomes for metagenomic binning, comparative biology and taxonomic classification.</title>
        <authorList>
            <person name="Goeker M."/>
        </authorList>
    </citation>
    <scope>NUCLEOTIDE SEQUENCE [LARGE SCALE GENOMIC DNA]</scope>
    <source>
        <strain evidence="3 4">DSM 102852</strain>
    </source>
</reference>
<accession>A0A4R6Y6E0</accession>